<dbReference type="Gene3D" id="1.10.530.10">
    <property type="match status" value="1"/>
</dbReference>
<accession>D8MC10</accession>
<dbReference type="CDD" id="cd16892">
    <property type="entry name" value="LT_VirB1-like"/>
    <property type="match status" value="1"/>
</dbReference>
<dbReference type="EMBL" id="FN691998">
    <property type="protein sequence ID" value="CBL47412.1"/>
    <property type="molecule type" value="Genomic_DNA"/>
</dbReference>
<proteinExistence type="predicted"/>
<dbReference type="AlphaFoldDB" id="D8MC10"/>
<dbReference type="CAZy" id="GH23">
    <property type="family name" value="Glycoside Hydrolase Family 23"/>
</dbReference>
<dbReference type="InterPro" id="IPR023346">
    <property type="entry name" value="Lysozyme-like_dom_sf"/>
</dbReference>
<reference evidence="2" key="1">
    <citation type="journal article" date="2010" name="FEMS Microbiol. Lett.">
        <title>New plasmids and putative virulence factors from the draft genome of an Australian clinical isolate of Photorhabdus asymbiotica.</title>
        <authorList>
            <person name="Wilkinson P.A."/>
            <person name="Paszkiewicz K."/>
            <person name="Moorhouse A."/>
            <person name="Szubert J.M."/>
            <person name="Beatson S."/>
            <person name="Gerrard J."/>
            <person name="Waterfield N.R."/>
            <person name="ffrench-Constant R.H."/>
        </authorList>
    </citation>
    <scope>NUCLEOTIDE SEQUENCE</scope>
    <source>
        <strain evidence="2">Kingscliff</strain>
        <plasmid evidence="2">pPAA3</plasmid>
    </source>
</reference>
<name>D8MC10_9GAMM</name>
<dbReference type="SUPFAM" id="SSF53955">
    <property type="entry name" value="Lysozyme-like"/>
    <property type="match status" value="1"/>
</dbReference>
<evidence type="ECO:0000313" key="2">
    <source>
        <dbReference type="EMBL" id="CBL47412.1"/>
    </source>
</evidence>
<dbReference type="Pfam" id="PF01464">
    <property type="entry name" value="SLT"/>
    <property type="match status" value="1"/>
</dbReference>
<keyword evidence="2" id="KW-0614">Plasmid</keyword>
<sequence>MLSTTAFLAVAMQCAATVHPSTSLDVARVESGFNPYAIAEIVPKNERAPGDKGFITHLPKTRVEAIRIASQIEAKDRRYSAGLMQITSTNFRHYGVTASDLFNPCTNLSVFEKIITDCYQRGGTLKRALSCYYSGNFATGQKKEAELSQTSYVQRIGYTPTTDRYAVPGTREDKASSMATVEAIPVASPSRPRVVWPGSVVRGVPSGLRQKQATAVYYPAQVVRGNHDVTKNEEEK</sequence>
<gene>
    <name evidence="2" type="ORF">pPAA3_0021</name>
</gene>
<dbReference type="InterPro" id="IPR008258">
    <property type="entry name" value="Transglycosylase_SLT_dom_1"/>
</dbReference>
<protein>
    <submittedName>
        <fullName evidence="2">Type IV secretory pathway VirB1 component</fullName>
    </submittedName>
</protein>
<feature type="domain" description="Transglycosylase SLT" evidence="1">
    <location>
        <begin position="13"/>
        <end position="146"/>
    </location>
</feature>
<organism evidence="2">
    <name type="scientific">Photorhabdus asymbiotica</name>
    <dbReference type="NCBI Taxonomy" id="291112"/>
    <lineage>
        <taxon>Bacteria</taxon>
        <taxon>Pseudomonadati</taxon>
        <taxon>Pseudomonadota</taxon>
        <taxon>Gammaproteobacteria</taxon>
        <taxon>Enterobacterales</taxon>
        <taxon>Morganellaceae</taxon>
        <taxon>Photorhabdus</taxon>
    </lineage>
</organism>
<geneLocation type="plasmid" evidence="2">
    <name>pPAA3</name>
</geneLocation>
<evidence type="ECO:0000259" key="1">
    <source>
        <dbReference type="Pfam" id="PF01464"/>
    </source>
</evidence>